<protein>
    <recommendedName>
        <fullName evidence="3">C4-type zinc ribbon domain-containing protein</fullName>
    </recommendedName>
</protein>
<dbReference type="EMBL" id="AE017125">
    <property type="protein sequence ID" value="AAP77236.1"/>
    <property type="molecule type" value="Genomic_DNA"/>
</dbReference>
<evidence type="ECO:0000259" key="3">
    <source>
        <dbReference type="Pfam" id="PF02591"/>
    </source>
</evidence>
<feature type="coiled-coil region" evidence="1">
    <location>
        <begin position="104"/>
        <end position="159"/>
    </location>
</feature>
<feature type="domain" description="C4-type zinc ribbon" evidence="3">
    <location>
        <begin position="198"/>
        <end position="230"/>
    </location>
</feature>
<dbReference type="PANTHER" id="PTHR39082">
    <property type="entry name" value="PHOSPHOLIPASE C-BETA-2-RELATED"/>
    <property type="match status" value="1"/>
</dbReference>
<gene>
    <name evidence="4" type="ordered locus">HH_0639</name>
</gene>
<dbReference type="STRING" id="235279.HH_0639"/>
<sequence length="258" mass="29726">MNKHLKELIEVANFDKQIDDLEPKISQARSELNEQIKQQEQILKNIEKLDRESYSIELEISHHNRNIQDASSKLEQIGKKQKEIKTEKEMRALDVESDIAKENMTHSNSEIDRLETLKKSKEEEKKAYEPKLEELKSLIKTLEEKTQSQVQEIKKVQQELFNKKEALVGQMDSKITSFYAKIRRWAGNTSVVCVFKQACGGCFIKLNDTIYSEILKGNDIINCPHCGRILYANPSSKSTQTPTNTAEEKPQSKKKTKA</sequence>
<proteinExistence type="predicted"/>
<dbReference type="Gene3D" id="1.10.287.1490">
    <property type="match status" value="1"/>
</dbReference>
<evidence type="ECO:0000256" key="2">
    <source>
        <dbReference type="SAM" id="MobiDB-lite"/>
    </source>
</evidence>
<dbReference type="OrthoDB" id="9795058at2"/>
<dbReference type="eggNOG" id="COG1579">
    <property type="taxonomic scope" value="Bacteria"/>
</dbReference>
<evidence type="ECO:0000313" key="5">
    <source>
        <dbReference type="Proteomes" id="UP000002495"/>
    </source>
</evidence>
<name>Q7VIG6_HELHP</name>
<dbReference type="KEGG" id="hhe:HH_0639"/>
<dbReference type="PANTHER" id="PTHR39082:SF1">
    <property type="entry name" value="SCAVENGER RECEPTOR CLASS A MEMBER 3"/>
    <property type="match status" value="1"/>
</dbReference>
<dbReference type="InterPro" id="IPR003743">
    <property type="entry name" value="Zf-RING_7"/>
</dbReference>
<evidence type="ECO:0000256" key="1">
    <source>
        <dbReference type="SAM" id="Coils"/>
    </source>
</evidence>
<keyword evidence="1" id="KW-0175">Coiled coil</keyword>
<feature type="region of interest" description="Disordered" evidence="2">
    <location>
        <begin position="234"/>
        <end position="258"/>
    </location>
</feature>
<dbReference type="HOGENOM" id="CLU_073076_2_2_7"/>
<feature type="coiled-coil region" evidence="1">
    <location>
        <begin position="25"/>
        <end position="52"/>
    </location>
</feature>
<accession>Q7VIG6</accession>
<dbReference type="RefSeq" id="WP_011115481.1">
    <property type="nucleotide sequence ID" value="NC_004917.1"/>
</dbReference>
<keyword evidence="5" id="KW-1185">Reference proteome</keyword>
<dbReference type="InterPro" id="IPR052376">
    <property type="entry name" value="Oxidative_Scav/Glycosyltrans"/>
</dbReference>
<dbReference type="Pfam" id="PF02591">
    <property type="entry name" value="Zn_ribbon_9"/>
    <property type="match status" value="1"/>
</dbReference>
<feature type="compositionally biased region" description="Polar residues" evidence="2">
    <location>
        <begin position="234"/>
        <end position="245"/>
    </location>
</feature>
<dbReference type="Proteomes" id="UP000002495">
    <property type="component" value="Chromosome"/>
</dbReference>
<organism evidence="4 5">
    <name type="scientific">Helicobacter hepaticus (strain ATCC 51449 / 3B1)</name>
    <dbReference type="NCBI Taxonomy" id="235279"/>
    <lineage>
        <taxon>Bacteria</taxon>
        <taxon>Pseudomonadati</taxon>
        <taxon>Campylobacterota</taxon>
        <taxon>Epsilonproteobacteria</taxon>
        <taxon>Campylobacterales</taxon>
        <taxon>Helicobacteraceae</taxon>
        <taxon>Helicobacter</taxon>
    </lineage>
</organism>
<reference evidence="4 5" key="1">
    <citation type="journal article" date="2003" name="Proc. Natl. Acad. Sci. U.S.A.">
        <title>The complete genome sequence of the carcinogenic bacterium Helicobacter hepaticus.</title>
        <authorList>
            <person name="Suerbaum S."/>
            <person name="Josenhans C."/>
            <person name="Sterzenbach T."/>
            <person name="Drescher B."/>
            <person name="Brandt P."/>
            <person name="Bell M."/>
            <person name="Droege M."/>
            <person name="Fartmann B."/>
            <person name="Fischer H.-P."/>
            <person name="Ge Z."/>
            <person name="Hoerster A."/>
            <person name="Holland R."/>
            <person name="Klein K."/>
            <person name="Koenig J."/>
            <person name="Macko L."/>
            <person name="Mendz G.L."/>
            <person name="Nyakatura G."/>
            <person name="Schauer D.B."/>
            <person name="Shen Z."/>
            <person name="Weber J."/>
            <person name="Frosch M."/>
            <person name="Fox J.G."/>
        </authorList>
    </citation>
    <scope>NUCLEOTIDE SEQUENCE [LARGE SCALE GENOMIC DNA]</scope>
    <source>
        <strain evidence="5">ATCC 51449 / 3B1</strain>
    </source>
</reference>
<dbReference type="AlphaFoldDB" id="Q7VIG6"/>
<evidence type="ECO:0000313" key="4">
    <source>
        <dbReference type="EMBL" id="AAP77236.1"/>
    </source>
</evidence>